<organism evidence="2 3">
    <name type="scientific">Moniliophthora roreri (strain MCA 2997)</name>
    <name type="common">Cocoa frosty pod rot fungus</name>
    <name type="synonym">Crinipellis roreri</name>
    <dbReference type="NCBI Taxonomy" id="1381753"/>
    <lineage>
        <taxon>Eukaryota</taxon>
        <taxon>Fungi</taxon>
        <taxon>Dikarya</taxon>
        <taxon>Basidiomycota</taxon>
        <taxon>Agaricomycotina</taxon>
        <taxon>Agaricomycetes</taxon>
        <taxon>Agaricomycetidae</taxon>
        <taxon>Agaricales</taxon>
        <taxon>Marasmiineae</taxon>
        <taxon>Marasmiaceae</taxon>
        <taxon>Moniliophthora</taxon>
    </lineage>
</organism>
<feature type="chain" id="PRO_5004711922" evidence="1">
    <location>
        <begin position="21"/>
        <end position="118"/>
    </location>
</feature>
<gene>
    <name evidence="2" type="ORF">Moror_4045</name>
</gene>
<keyword evidence="1" id="KW-0732">Signal</keyword>
<dbReference type="AlphaFoldDB" id="V2WV99"/>
<dbReference type="Proteomes" id="UP000017559">
    <property type="component" value="Unassembled WGS sequence"/>
</dbReference>
<dbReference type="KEGG" id="mrr:Moror_4045"/>
<name>V2WV99_MONRO</name>
<evidence type="ECO:0000256" key="1">
    <source>
        <dbReference type="SAM" id="SignalP"/>
    </source>
</evidence>
<sequence>MMRFISFLSLAATSFVAVSATPLPRSADFVVGRIKIINDTNQISVRFMRGFVDPGHENEPVPTFNWLKLATLDPGESQDLPLGSSGLSRFAIYNQIPEIGCKCFSKAIGGCGTDKHLP</sequence>
<keyword evidence="3" id="KW-1185">Reference proteome</keyword>
<feature type="signal peptide" evidence="1">
    <location>
        <begin position="1"/>
        <end position="20"/>
    </location>
</feature>
<reference evidence="2 3" key="1">
    <citation type="journal article" date="2014" name="BMC Genomics">
        <title>Genome and secretome analysis of the hemibiotrophic fungal pathogen, Moniliophthora roreri, which causes frosty pod rot disease of cacao: mechanisms of the biotrophic and necrotrophic phases.</title>
        <authorList>
            <person name="Meinhardt L.W."/>
            <person name="Costa G.G.L."/>
            <person name="Thomazella D.P.T."/>
            <person name="Teixeira P.J.P.L."/>
            <person name="Carazzolle M.F."/>
            <person name="Schuster S.C."/>
            <person name="Carlson J.E."/>
            <person name="Guiltinan M.J."/>
            <person name="Mieczkowski P."/>
            <person name="Farmer A."/>
            <person name="Ramaraj T."/>
            <person name="Crozier J."/>
            <person name="Davis R.E."/>
            <person name="Shao J."/>
            <person name="Melnick R.L."/>
            <person name="Pereira G.A.G."/>
            <person name="Bailey B.A."/>
        </authorList>
    </citation>
    <scope>NUCLEOTIDE SEQUENCE [LARGE SCALE GENOMIC DNA]</scope>
    <source>
        <strain evidence="2 3">MCA 2997</strain>
    </source>
</reference>
<dbReference type="HOGENOM" id="CLU_2073764_0_0_1"/>
<evidence type="ECO:0000313" key="2">
    <source>
        <dbReference type="EMBL" id="ESK90773.1"/>
    </source>
</evidence>
<protein>
    <submittedName>
        <fullName evidence="2">Uncharacterized protein</fullName>
    </submittedName>
</protein>
<accession>V2WV99</accession>
<comment type="caution">
    <text evidence="2">The sequence shown here is derived from an EMBL/GenBank/DDBJ whole genome shotgun (WGS) entry which is preliminary data.</text>
</comment>
<dbReference type="EMBL" id="AWSO01000406">
    <property type="protein sequence ID" value="ESK90773.1"/>
    <property type="molecule type" value="Genomic_DNA"/>
</dbReference>
<proteinExistence type="predicted"/>
<evidence type="ECO:0000313" key="3">
    <source>
        <dbReference type="Proteomes" id="UP000017559"/>
    </source>
</evidence>
<dbReference type="OrthoDB" id="10465168at2759"/>